<accession>A0A561TU45</accession>
<dbReference type="Proteomes" id="UP000318186">
    <property type="component" value="Unassembled WGS sequence"/>
</dbReference>
<gene>
    <name evidence="2" type="ORF">FHX80_1351</name>
</gene>
<comment type="caution">
    <text evidence="2">The sequence shown here is derived from an EMBL/GenBank/DDBJ whole genome shotgun (WGS) entry which is preliminary data.</text>
</comment>
<dbReference type="AlphaFoldDB" id="A0A561TU45"/>
<sequence length="78" mass="8808">MALAEHQQGNREEALRWFERNRAACGPQGLYTEEYDVGQRQLRGNLPQAFVHALMLETATRLSDAPLPFPDSERGSHA</sequence>
<organism evidence="2 3">
    <name type="scientific">Streptomyces brevispora</name>
    <dbReference type="NCBI Taxonomy" id="887462"/>
    <lineage>
        <taxon>Bacteria</taxon>
        <taxon>Bacillati</taxon>
        <taxon>Actinomycetota</taxon>
        <taxon>Actinomycetes</taxon>
        <taxon>Kitasatosporales</taxon>
        <taxon>Streptomycetaceae</taxon>
        <taxon>Streptomyces</taxon>
    </lineage>
</organism>
<feature type="domain" description="GH15-like" evidence="1">
    <location>
        <begin position="26"/>
        <end position="59"/>
    </location>
</feature>
<evidence type="ECO:0000313" key="2">
    <source>
        <dbReference type="EMBL" id="TWF90636.1"/>
    </source>
</evidence>
<evidence type="ECO:0000259" key="1">
    <source>
        <dbReference type="Pfam" id="PF00723"/>
    </source>
</evidence>
<dbReference type="EMBL" id="VIWW01000003">
    <property type="protein sequence ID" value="TWF90636.1"/>
    <property type="molecule type" value="Genomic_DNA"/>
</dbReference>
<protein>
    <recommendedName>
        <fullName evidence="1">GH15-like domain-containing protein</fullName>
    </recommendedName>
</protein>
<dbReference type="GO" id="GO:0005975">
    <property type="term" value="P:carbohydrate metabolic process"/>
    <property type="evidence" value="ECO:0007669"/>
    <property type="project" value="InterPro"/>
</dbReference>
<proteinExistence type="predicted"/>
<dbReference type="InterPro" id="IPR008928">
    <property type="entry name" value="6-hairpin_glycosidase_sf"/>
</dbReference>
<dbReference type="Pfam" id="PF00723">
    <property type="entry name" value="Glyco_hydro_15"/>
    <property type="match status" value="1"/>
</dbReference>
<dbReference type="SUPFAM" id="SSF48208">
    <property type="entry name" value="Six-hairpin glycosidases"/>
    <property type="match status" value="1"/>
</dbReference>
<name>A0A561TU45_9ACTN</name>
<dbReference type="InterPro" id="IPR011613">
    <property type="entry name" value="GH15-like"/>
</dbReference>
<reference evidence="2 3" key="1">
    <citation type="submission" date="2019-06" db="EMBL/GenBank/DDBJ databases">
        <title>Sequencing the genomes of 1000 actinobacteria strains.</title>
        <authorList>
            <person name="Klenk H.-P."/>
        </authorList>
    </citation>
    <scope>NUCLEOTIDE SEQUENCE [LARGE SCALE GENOMIC DNA]</scope>
    <source>
        <strain evidence="2 3">DSM 42059</strain>
    </source>
</reference>
<evidence type="ECO:0000313" key="3">
    <source>
        <dbReference type="Proteomes" id="UP000318186"/>
    </source>
</evidence>